<dbReference type="Proteomes" id="UP001597262">
    <property type="component" value="Unassembled WGS sequence"/>
</dbReference>
<evidence type="ECO:0000313" key="3">
    <source>
        <dbReference type="Proteomes" id="UP001597262"/>
    </source>
</evidence>
<keyword evidence="1" id="KW-0732">Signal</keyword>
<dbReference type="EMBL" id="JBHTLM010000005">
    <property type="protein sequence ID" value="MFD1176531.1"/>
    <property type="molecule type" value="Genomic_DNA"/>
</dbReference>
<gene>
    <name evidence="2" type="ORF">ACFQ3W_09490</name>
</gene>
<feature type="chain" id="PRO_5047462411" evidence="1">
    <location>
        <begin position="30"/>
        <end position="258"/>
    </location>
</feature>
<evidence type="ECO:0000313" key="2">
    <source>
        <dbReference type="EMBL" id="MFD1176531.1"/>
    </source>
</evidence>
<protein>
    <submittedName>
        <fullName evidence="2">Uncharacterized protein</fullName>
    </submittedName>
</protein>
<reference evidence="3" key="1">
    <citation type="journal article" date="2019" name="Int. J. Syst. Evol. Microbiol.">
        <title>The Global Catalogue of Microorganisms (GCM) 10K type strain sequencing project: providing services to taxonomists for standard genome sequencing and annotation.</title>
        <authorList>
            <consortium name="The Broad Institute Genomics Platform"/>
            <consortium name="The Broad Institute Genome Sequencing Center for Infectious Disease"/>
            <person name="Wu L."/>
            <person name="Ma J."/>
        </authorList>
    </citation>
    <scope>NUCLEOTIDE SEQUENCE [LARGE SCALE GENOMIC DNA]</scope>
    <source>
        <strain evidence="3">CCUG 59189</strain>
    </source>
</reference>
<organism evidence="2 3">
    <name type="scientific">Paenibacillus puldeungensis</name>
    <dbReference type="NCBI Taxonomy" id="696536"/>
    <lineage>
        <taxon>Bacteria</taxon>
        <taxon>Bacillati</taxon>
        <taxon>Bacillota</taxon>
        <taxon>Bacilli</taxon>
        <taxon>Bacillales</taxon>
        <taxon>Paenibacillaceae</taxon>
        <taxon>Paenibacillus</taxon>
    </lineage>
</organism>
<keyword evidence="3" id="KW-1185">Reference proteome</keyword>
<feature type="signal peptide" evidence="1">
    <location>
        <begin position="1"/>
        <end position="29"/>
    </location>
</feature>
<sequence length="258" mass="28046">MLIKLGKMTKIISLAIVVSLSMSSFGAQAFAKSKDNNQDIFSKENLTITYSKEEIKNLKELKERAKKGISDIPLNDLSPVPNIQINDGSQGNEKVFRTAQLLQTAKKANGTILNRVAITSFTYDESKYASEDDQTLGNKAYSTIYVDDWYDPRGVKYWDLQHISGGWTLDTNVSITSGTITAGQGGATYGGVGFSDSIEWKVSGLTFDYDVPSSWKPVTSAGGGNGTMGTVVGCTTKVTYKRGTTTWTPSPLVNNYKA</sequence>
<comment type="caution">
    <text evidence="2">The sequence shown here is derived from an EMBL/GenBank/DDBJ whole genome shotgun (WGS) entry which is preliminary data.</text>
</comment>
<proteinExistence type="predicted"/>
<name>A0ABW3RXD6_9BACL</name>
<evidence type="ECO:0000256" key="1">
    <source>
        <dbReference type="SAM" id="SignalP"/>
    </source>
</evidence>
<accession>A0ABW3RXD6</accession>